<keyword evidence="2" id="KW-1133">Transmembrane helix</keyword>
<evidence type="ECO:0000313" key="4">
    <source>
        <dbReference type="Proteomes" id="UP001172155"/>
    </source>
</evidence>
<feature type="transmembrane region" description="Helical" evidence="2">
    <location>
        <begin position="318"/>
        <end position="351"/>
    </location>
</feature>
<protein>
    <submittedName>
        <fullName evidence="3">Uncharacterized protein</fullName>
    </submittedName>
</protein>
<dbReference type="PANTHER" id="PTHR34414:SF1">
    <property type="entry name" value="SUBTILISIN-LIKE SERINE PROTEASE"/>
    <property type="match status" value="1"/>
</dbReference>
<dbReference type="Proteomes" id="UP001172155">
    <property type="component" value="Unassembled WGS sequence"/>
</dbReference>
<dbReference type="Pfam" id="PF20246">
    <property type="entry name" value="DUF6601"/>
    <property type="match status" value="2"/>
</dbReference>
<reference evidence="3" key="1">
    <citation type="submission" date="2023-06" db="EMBL/GenBank/DDBJ databases">
        <title>Genome-scale phylogeny and comparative genomics of the fungal order Sordariales.</title>
        <authorList>
            <consortium name="Lawrence Berkeley National Laboratory"/>
            <person name="Hensen N."/>
            <person name="Bonometti L."/>
            <person name="Westerberg I."/>
            <person name="Brannstrom I.O."/>
            <person name="Guillou S."/>
            <person name="Cros-Aarteil S."/>
            <person name="Calhoun S."/>
            <person name="Haridas S."/>
            <person name="Kuo A."/>
            <person name="Mondo S."/>
            <person name="Pangilinan J."/>
            <person name="Riley R."/>
            <person name="LaButti K."/>
            <person name="Andreopoulos B."/>
            <person name="Lipzen A."/>
            <person name="Chen C."/>
            <person name="Yanf M."/>
            <person name="Daum C."/>
            <person name="Ng V."/>
            <person name="Clum A."/>
            <person name="Steindorff A."/>
            <person name="Ohm R."/>
            <person name="Martin F."/>
            <person name="Silar P."/>
            <person name="Natvig D."/>
            <person name="Lalanne C."/>
            <person name="Gautier V."/>
            <person name="Ament-velasquez S.L."/>
            <person name="Kruys A."/>
            <person name="Hutchinson M.I."/>
            <person name="Powell A.J."/>
            <person name="Barry K."/>
            <person name="Miller A.N."/>
            <person name="Grigoriev I.V."/>
            <person name="Debuchy R."/>
            <person name="Gladieux P."/>
            <person name="Thoren M.H."/>
            <person name="Johannesson H."/>
        </authorList>
    </citation>
    <scope>NUCLEOTIDE SEQUENCE</scope>
    <source>
        <strain evidence="3">SMH3187-1</strain>
    </source>
</reference>
<sequence length="360" mass="41037">MGSQAIPSPLPSLQPPFNPSSGATPPLATSLAALSTTPTLSLDVELASLEEDLDTALFRRLCRPAIFNHLHWAGFKGNYTPLSKLAIYRRNIVRVHDHALHLVWKSNIQTHFIKPLPLVFNEPNLDLNLLGPRSRGLLYSYTQLIRSELDYTVAKEFGLLPADFSNDDPGWKKWKALADRFRNDHGKHRSHNNSKHLPSCPGTVRCRDAQGNPCHQFKLDKNADLEKSKKDDKILLDSCHPRYTYGNLRLDRINWIVRLNIHNSGWDFYRTRTPRDTFAYRHSQLITAYIFYVAVILTAMQVALQAFPDGWAVAPFGIFGYVVVFFTGVQIPIILGVGAGWIVYQLIYFWYVNHTRGGWR</sequence>
<feature type="compositionally biased region" description="Pro residues" evidence="1">
    <location>
        <begin position="8"/>
        <end position="18"/>
    </location>
</feature>
<dbReference type="AlphaFoldDB" id="A0AA40EJL9"/>
<evidence type="ECO:0000256" key="2">
    <source>
        <dbReference type="SAM" id="Phobius"/>
    </source>
</evidence>
<feature type="region of interest" description="Disordered" evidence="1">
    <location>
        <begin position="1"/>
        <end position="24"/>
    </location>
</feature>
<keyword evidence="2" id="KW-0472">Membrane</keyword>
<keyword evidence="4" id="KW-1185">Reference proteome</keyword>
<evidence type="ECO:0000313" key="3">
    <source>
        <dbReference type="EMBL" id="KAK0740524.1"/>
    </source>
</evidence>
<proteinExistence type="predicted"/>
<dbReference type="InterPro" id="IPR046536">
    <property type="entry name" value="DUF6601"/>
</dbReference>
<comment type="caution">
    <text evidence="3">The sequence shown here is derived from an EMBL/GenBank/DDBJ whole genome shotgun (WGS) entry which is preliminary data.</text>
</comment>
<feature type="transmembrane region" description="Helical" evidence="2">
    <location>
        <begin position="285"/>
        <end position="306"/>
    </location>
</feature>
<dbReference type="EMBL" id="JAUKUD010000006">
    <property type="protein sequence ID" value="KAK0740524.1"/>
    <property type="molecule type" value="Genomic_DNA"/>
</dbReference>
<keyword evidence="2" id="KW-0812">Transmembrane</keyword>
<dbReference type="PANTHER" id="PTHR34414">
    <property type="entry name" value="HET DOMAIN-CONTAINING PROTEIN-RELATED"/>
    <property type="match status" value="1"/>
</dbReference>
<accession>A0AA40EJL9</accession>
<organism evidence="3 4">
    <name type="scientific">Schizothecium vesticola</name>
    <dbReference type="NCBI Taxonomy" id="314040"/>
    <lineage>
        <taxon>Eukaryota</taxon>
        <taxon>Fungi</taxon>
        <taxon>Dikarya</taxon>
        <taxon>Ascomycota</taxon>
        <taxon>Pezizomycotina</taxon>
        <taxon>Sordariomycetes</taxon>
        <taxon>Sordariomycetidae</taxon>
        <taxon>Sordariales</taxon>
        <taxon>Schizotheciaceae</taxon>
        <taxon>Schizothecium</taxon>
    </lineage>
</organism>
<gene>
    <name evidence="3" type="ORF">B0T18DRAFT_418155</name>
</gene>
<name>A0AA40EJL9_9PEZI</name>
<evidence type="ECO:0000256" key="1">
    <source>
        <dbReference type="SAM" id="MobiDB-lite"/>
    </source>
</evidence>